<evidence type="ECO:0000256" key="2">
    <source>
        <dbReference type="HAMAP-Rule" id="MF_01477"/>
    </source>
</evidence>
<dbReference type="Gene3D" id="3.30.460.10">
    <property type="entry name" value="Beta Polymerase, domain 2"/>
    <property type="match status" value="1"/>
</dbReference>
<dbReference type="HOGENOM" id="CLU_092688_5_0_5"/>
<dbReference type="PANTHER" id="PTHR21043">
    <property type="entry name" value="IOJAP SUPERFAMILY ORTHOLOG"/>
    <property type="match status" value="1"/>
</dbReference>
<comment type="function">
    <text evidence="2">Functions as a ribosomal silencing factor. Interacts with ribosomal protein uL14 (rplN), blocking formation of intersubunit bridge B8. Prevents association of the 30S and 50S ribosomal subunits and the formation of functional ribosomes, thus repressing translation.</text>
</comment>
<dbReference type="HAMAP" id="MF_01477">
    <property type="entry name" value="Iojap_RsfS"/>
    <property type="match status" value="1"/>
</dbReference>
<name>X5HL15_9RICK</name>
<gene>
    <name evidence="2" type="primary">rsfS</name>
    <name evidence="3" type="ORF">NHE_0875</name>
</gene>
<dbReference type="GO" id="GO:0042256">
    <property type="term" value="P:cytosolic ribosome assembly"/>
    <property type="evidence" value="ECO:0007669"/>
    <property type="project" value="UniProtKB-UniRule"/>
</dbReference>
<dbReference type="InterPro" id="IPR043519">
    <property type="entry name" value="NT_sf"/>
</dbReference>
<comment type="similarity">
    <text evidence="1 2">Belongs to the Iojap/RsfS family.</text>
</comment>
<dbReference type="NCBIfam" id="TIGR00090">
    <property type="entry name" value="rsfS_iojap_ybeB"/>
    <property type="match status" value="1"/>
</dbReference>
<comment type="subunit">
    <text evidence="2">Interacts with ribosomal protein uL14 (rplN).</text>
</comment>
<keyword evidence="2" id="KW-0678">Repressor</keyword>
<evidence type="ECO:0000256" key="1">
    <source>
        <dbReference type="ARBA" id="ARBA00010574"/>
    </source>
</evidence>
<sequence length="100" mass="11485">MESEIVSLILEKLSKHKGDDIKVYGGRGMTGCMIVASSESHKQVKVLANFIVDLIREHGFFCKLEGYDSANWILIDMGEVMVHLFKNDVREYYEVDKLWS</sequence>
<dbReference type="GO" id="GO:0043023">
    <property type="term" value="F:ribosomal large subunit binding"/>
    <property type="evidence" value="ECO:0007669"/>
    <property type="project" value="TreeGrafter"/>
</dbReference>
<dbReference type="Pfam" id="PF02410">
    <property type="entry name" value="RsfS"/>
    <property type="match status" value="1"/>
</dbReference>
<reference evidence="3 4" key="1">
    <citation type="submission" date="2014-03" db="EMBL/GenBank/DDBJ databases">
        <title>Sequencing and Comparison of Genomes and Transcriptome Profiles of Human Ehrlichiosis Agents.</title>
        <authorList>
            <person name="Lin M."/>
            <person name="Daugherty S.C."/>
            <person name="Nagaraj S."/>
            <person name="Cheng Z."/>
            <person name="Xiong Q."/>
            <person name="Lin F.-Y."/>
            <person name="Sengamalay N."/>
            <person name="Ott S."/>
            <person name="Godinez A."/>
            <person name="Tallon L.J."/>
            <person name="Sadzewicz L."/>
            <person name="Fraser C.M."/>
            <person name="Dunning Hotopp J.C."/>
            <person name="Rikihisa Y."/>
        </authorList>
    </citation>
    <scope>NUCLEOTIDE SEQUENCE [LARGE SCALE GENOMIC DNA]</scope>
    <source>
        <strain evidence="3 4">Oregon</strain>
    </source>
</reference>
<keyword evidence="2" id="KW-0810">Translation regulation</keyword>
<dbReference type="KEGG" id="nhm:NHE_0875"/>
<keyword evidence="2" id="KW-0963">Cytoplasm</keyword>
<dbReference type="Proteomes" id="UP000023755">
    <property type="component" value="Chromosome"/>
</dbReference>
<dbReference type="GO" id="GO:0090071">
    <property type="term" value="P:negative regulation of ribosome biogenesis"/>
    <property type="evidence" value="ECO:0007669"/>
    <property type="project" value="UniProtKB-UniRule"/>
</dbReference>
<dbReference type="EMBL" id="CP007481">
    <property type="protein sequence ID" value="AHX11794.1"/>
    <property type="molecule type" value="Genomic_DNA"/>
</dbReference>
<dbReference type="GO" id="GO:0017148">
    <property type="term" value="P:negative regulation of translation"/>
    <property type="evidence" value="ECO:0007669"/>
    <property type="project" value="UniProtKB-UniRule"/>
</dbReference>
<dbReference type="SUPFAM" id="SSF81301">
    <property type="entry name" value="Nucleotidyltransferase"/>
    <property type="match status" value="1"/>
</dbReference>
<comment type="subcellular location">
    <subcellularLocation>
        <location evidence="2">Cytoplasm</location>
    </subcellularLocation>
</comment>
<dbReference type="AlphaFoldDB" id="X5HL15"/>
<accession>X5HL15</accession>
<evidence type="ECO:0000313" key="3">
    <source>
        <dbReference type="EMBL" id="AHX11794.1"/>
    </source>
</evidence>
<dbReference type="RefSeq" id="WP_038560774.1">
    <property type="nucleotide sequence ID" value="NZ_CP007481.1"/>
</dbReference>
<dbReference type="STRING" id="1286528.NHE_0875"/>
<dbReference type="PANTHER" id="PTHR21043:SF0">
    <property type="entry name" value="MITOCHONDRIAL ASSEMBLY OF RIBOSOMAL LARGE SUBUNIT PROTEIN 1"/>
    <property type="match status" value="1"/>
</dbReference>
<organism evidence="3 4">
    <name type="scientific">Neorickettsia helminthoeca str. Oregon</name>
    <dbReference type="NCBI Taxonomy" id="1286528"/>
    <lineage>
        <taxon>Bacteria</taxon>
        <taxon>Pseudomonadati</taxon>
        <taxon>Pseudomonadota</taxon>
        <taxon>Alphaproteobacteria</taxon>
        <taxon>Rickettsiales</taxon>
        <taxon>Anaplasmataceae</taxon>
        <taxon>Neorickettsia</taxon>
    </lineage>
</organism>
<dbReference type="GO" id="GO:0005737">
    <property type="term" value="C:cytoplasm"/>
    <property type="evidence" value="ECO:0007669"/>
    <property type="project" value="UniProtKB-SubCell"/>
</dbReference>
<protein>
    <recommendedName>
        <fullName evidence="2">Ribosomal silencing factor RsfS</fullName>
    </recommendedName>
</protein>
<dbReference type="InterPro" id="IPR004394">
    <property type="entry name" value="Iojap/RsfS/C7orf30"/>
</dbReference>
<evidence type="ECO:0000313" key="4">
    <source>
        <dbReference type="Proteomes" id="UP000023755"/>
    </source>
</evidence>
<keyword evidence="4" id="KW-1185">Reference proteome</keyword>
<proteinExistence type="inferred from homology"/>
<dbReference type="OrthoDB" id="9793681at2"/>